<feature type="transmembrane region" description="Helical" evidence="15">
    <location>
        <begin position="637"/>
        <end position="657"/>
    </location>
</feature>
<dbReference type="GO" id="GO:0005741">
    <property type="term" value="C:mitochondrial outer membrane"/>
    <property type="evidence" value="ECO:0007669"/>
    <property type="project" value="UniProtKB-SubCell"/>
</dbReference>
<evidence type="ECO:0000256" key="1">
    <source>
        <dbReference type="ARBA" id="ARBA00004200"/>
    </source>
</evidence>
<gene>
    <name evidence="17" type="ORF">ACHHYP_01465</name>
</gene>
<keyword evidence="13 15" id="KW-0472">Membrane</keyword>
<protein>
    <submittedName>
        <fullName evidence="17">Mitochondrial Rho GTPase</fullName>
    </submittedName>
</protein>
<feature type="compositionally biased region" description="Acidic residues" evidence="14">
    <location>
        <begin position="453"/>
        <end position="466"/>
    </location>
</feature>
<dbReference type="Pfam" id="PF08356">
    <property type="entry name" value="EF_assoc_2"/>
    <property type="match status" value="1"/>
</dbReference>
<keyword evidence="7" id="KW-1000">Mitochondrion outer membrane</keyword>
<dbReference type="SMART" id="SM00173">
    <property type="entry name" value="RAS"/>
    <property type="match status" value="1"/>
</dbReference>
<dbReference type="InterPro" id="IPR001806">
    <property type="entry name" value="Small_GTPase"/>
</dbReference>
<dbReference type="InterPro" id="IPR002048">
    <property type="entry name" value="EF_hand_dom"/>
</dbReference>
<dbReference type="STRING" id="1202772.A0A1V9Z8V3"/>
<dbReference type="PROSITE" id="PS00018">
    <property type="entry name" value="EF_HAND_1"/>
    <property type="match status" value="1"/>
</dbReference>
<keyword evidence="11" id="KW-0496">Mitochondrion</keyword>
<evidence type="ECO:0000256" key="8">
    <source>
        <dbReference type="ARBA" id="ARBA00022801"/>
    </source>
</evidence>
<dbReference type="GO" id="GO:0003924">
    <property type="term" value="F:GTPase activity"/>
    <property type="evidence" value="ECO:0007669"/>
    <property type="project" value="InterPro"/>
</dbReference>
<feature type="region of interest" description="Disordered" evidence="14">
    <location>
        <begin position="451"/>
        <end position="471"/>
    </location>
</feature>
<dbReference type="PRINTS" id="PR00449">
    <property type="entry name" value="RASTRNSFRMNG"/>
</dbReference>
<keyword evidence="12" id="KW-0342">GTP-binding</keyword>
<feature type="domain" description="EF-hand" evidence="16">
    <location>
        <begin position="197"/>
        <end position="232"/>
    </location>
</feature>
<evidence type="ECO:0000256" key="6">
    <source>
        <dbReference type="ARBA" id="ARBA00022741"/>
    </source>
</evidence>
<evidence type="ECO:0000256" key="4">
    <source>
        <dbReference type="ARBA" id="ARBA00022723"/>
    </source>
</evidence>
<proteinExistence type="inferred from homology"/>
<keyword evidence="3 15" id="KW-0812">Transmembrane</keyword>
<keyword evidence="4" id="KW-0479">Metal-binding</keyword>
<evidence type="ECO:0000256" key="7">
    <source>
        <dbReference type="ARBA" id="ARBA00022787"/>
    </source>
</evidence>
<dbReference type="SUPFAM" id="SSF52540">
    <property type="entry name" value="P-loop containing nucleoside triphosphate hydrolases"/>
    <property type="match status" value="2"/>
</dbReference>
<evidence type="ECO:0000256" key="14">
    <source>
        <dbReference type="SAM" id="MobiDB-lite"/>
    </source>
</evidence>
<accession>A0A1V9Z8V3</accession>
<dbReference type="OrthoDB" id="10020961at2759"/>
<evidence type="ECO:0000256" key="12">
    <source>
        <dbReference type="ARBA" id="ARBA00023134"/>
    </source>
</evidence>
<dbReference type="PANTHER" id="PTHR46819:SF1">
    <property type="entry name" value="EF-HAND CALCIUM-BINDING DOMAIN-CONTAINING PROTEIN 7"/>
    <property type="match status" value="1"/>
</dbReference>
<dbReference type="InterPro" id="IPR011992">
    <property type="entry name" value="EF-hand-dom_pair"/>
</dbReference>
<dbReference type="InterPro" id="IPR013567">
    <property type="entry name" value="EF_hand_assoc_2"/>
</dbReference>
<dbReference type="PANTHER" id="PTHR46819">
    <property type="entry name" value="EF-HAND CALCIUM-BINDING DOMAIN-CONTAINING PROTEIN 7"/>
    <property type="match status" value="1"/>
</dbReference>
<keyword evidence="8" id="KW-0378">Hydrolase</keyword>
<dbReference type="Gene3D" id="3.40.50.300">
    <property type="entry name" value="P-loop containing nucleotide triphosphate hydrolases"/>
    <property type="match status" value="2"/>
</dbReference>
<keyword evidence="10 15" id="KW-1133">Transmembrane helix</keyword>
<comment type="caution">
    <text evidence="17">The sequence shown here is derived from an EMBL/GenBank/DDBJ whole genome shotgun (WGS) entry which is preliminary data.</text>
</comment>
<evidence type="ECO:0000256" key="9">
    <source>
        <dbReference type="ARBA" id="ARBA00022837"/>
    </source>
</evidence>
<dbReference type="Pfam" id="PF00071">
    <property type="entry name" value="Ras"/>
    <property type="match status" value="1"/>
</dbReference>
<dbReference type="InterPro" id="IPR018247">
    <property type="entry name" value="EF_Hand_1_Ca_BS"/>
</dbReference>
<reference evidence="17 18" key="1">
    <citation type="journal article" date="2014" name="Genome Biol. Evol.">
        <title>The secreted proteins of Achlya hypogyna and Thraustotheca clavata identify the ancestral oomycete secretome and reveal gene acquisitions by horizontal gene transfer.</title>
        <authorList>
            <person name="Misner I."/>
            <person name="Blouin N."/>
            <person name="Leonard G."/>
            <person name="Richards T.A."/>
            <person name="Lane C.E."/>
        </authorList>
    </citation>
    <scope>NUCLEOTIDE SEQUENCE [LARGE SCALE GENOMIC DNA]</scope>
    <source>
        <strain evidence="17 18">ATCC 48635</strain>
    </source>
</reference>
<dbReference type="SMART" id="SM00175">
    <property type="entry name" value="RAB"/>
    <property type="match status" value="1"/>
</dbReference>
<keyword evidence="6" id="KW-0547">Nucleotide-binding</keyword>
<keyword evidence="5" id="KW-0677">Repeat</keyword>
<evidence type="ECO:0000256" key="13">
    <source>
        <dbReference type="ARBA" id="ARBA00023136"/>
    </source>
</evidence>
<evidence type="ECO:0000313" key="18">
    <source>
        <dbReference type="Proteomes" id="UP000243579"/>
    </source>
</evidence>
<dbReference type="SUPFAM" id="SSF47473">
    <property type="entry name" value="EF-hand"/>
    <property type="match status" value="1"/>
</dbReference>
<dbReference type="Proteomes" id="UP000243579">
    <property type="component" value="Unassembled WGS sequence"/>
</dbReference>
<keyword evidence="18" id="KW-1185">Reference proteome</keyword>
<organism evidence="17 18">
    <name type="scientific">Achlya hypogyna</name>
    <name type="common">Oomycete</name>
    <name type="synonym">Protoachlya hypogyna</name>
    <dbReference type="NCBI Taxonomy" id="1202772"/>
    <lineage>
        <taxon>Eukaryota</taxon>
        <taxon>Sar</taxon>
        <taxon>Stramenopiles</taxon>
        <taxon>Oomycota</taxon>
        <taxon>Saprolegniomycetes</taxon>
        <taxon>Saprolegniales</taxon>
        <taxon>Achlyaceae</taxon>
        <taxon>Achlya</taxon>
    </lineage>
</organism>
<dbReference type="FunFam" id="1.10.238.10:FF:000011">
    <property type="entry name" value="Mitochondrial Rho GTPase"/>
    <property type="match status" value="1"/>
</dbReference>
<evidence type="ECO:0000313" key="17">
    <source>
        <dbReference type="EMBL" id="OQR94337.1"/>
    </source>
</evidence>
<evidence type="ECO:0000256" key="3">
    <source>
        <dbReference type="ARBA" id="ARBA00022692"/>
    </source>
</evidence>
<evidence type="ECO:0000259" key="16">
    <source>
        <dbReference type="PROSITE" id="PS50222"/>
    </source>
</evidence>
<dbReference type="GO" id="GO:0005509">
    <property type="term" value="F:calcium ion binding"/>
    <property type="evidence" value="ECO:0007669"/>
    <property type="project" value="InterPro"/>
</dbReference>
<evidence type="ECO:0000256" key="11">
    <source>
        <dbReference type="ARBA" id="ARBA00023128"/>
    </source>
</evidence>
<comment type="similarity">
    <text evidence="2">Belongs to the mitochondrial Rho GTPase family.</text>
</comment>
<comment type="subcellular location">
    <subcellularLocation>
        <location evidence="1">Mitochondrion outer membrane</location>
        <topology evidence="1">Single-pass type IV membrane protein</topology>
    </subcellularLocation>
</comment>
<name>A0A1V9Z8V3_ACHHY</name>
<dbReference type="AlphaFoldDB" id="A0A1V9Z8V3"/>
<dbReference type="PROSITE" id="PS50222">
    <property type="entry name" value="EF_HAND_2"/>
    <property type="match status" value="1"/>
</dbReference>
<evidence type="ECO:0000256" key="2">
    <source>
        <dbReference type="ARBA" id="ARBA00007981"/>
    </source>
</evidence>
<dbReference type="EMBL" id="JNBR01000366">
    <property type="protein sequence ID" value="OQR94337.1"/>
    <property type="molecule type" value="Genomic_DNA"/>
</dbReference>
<dbReference type="GO" id="GO:0005525">
    <property type="term" value="F:GTP binding"/>
    <property type="evidence" value="ECO:0007669"/>
    <property type="project" value="UniProtKB-KW"/>
</dbReference>
<keyword evidence="9" id="KW-0106">Calcium</keyword>
<evidence type="ECO:0000256" key="15">
    <source>
        <dbReference type="SAM" id="Phobius"/>
    </source>
</evidence>
<dbReference type="InterPro" id="IPR052266">
    <property type="entry name" value="Miro-EF-hand_domain"/>
</dbReference>
<dbReference type="InterPro" id="IPR027417">
    <property type="entry name" value="P-loop_NTPase"/>
</dbReference>
<sequence>MASPLLDESSATAASMVKQRTIRLMVLGDEKVGKSSLISALVSQHSSEHVPRVLHDIVIPTEDTRENVVISLHDTSSHANDVMEVIKTINRSDAAIVVYDVSRPISSQRLSYWLDLLKVTKIMPVVLVGNKCDLLPGGSEMSRVQSVLRNYKFIVHSLVCSAKSLVNVKKTFGLAQRAVLYPMSPLYDAEKKQLQPTFVQVLKRIFRLFDEDRDGIISREELNRYQATFFRARMKQEEIEILLDLVHHIKPEGVAVDKAGLYLSGFVYLSELAIEKDKPEHCWQVLRSLGYSDDLTLDIPADYYEVPREGSEYQMVDVSPTAYTFLRGVFDQFATGGALPWPAVEAIFDILPADKKPQWFLKATPTTLELSAWLSLWSLEMAIFPKETLVQLFYLGFSYKAPVAVEVRSVSRRLSAKKTIRCLLFGAPRAGKTTIVNKLVQMPFESPGYLMDSDGDSSEDKPEADDVGPSRVRPLDVYPYLLHNVHIVSDKETAAGEKYLVISEVSEANISPRMVTQIAREIHVDIVCYVFDGNDADSIDYLLAIEKAIPDSIPVMFVCTKSDLLDETHSSSLAWDRALAHCASLELFAPLSVSDKTLKGLQGEHSLYSLLAHRALHPQGALPFSAQKRQAKRRKRWLIGGVAVTVSLLAVAGAVYYKDKLEAYAPHLPLWLQKPIALLPRATK</sequence>
<evidence type="ECO:0000256" key="5">
    <source>
        <dbReference type="ARBA" id="ARBA00022737"/>
    </source>
</evidence>
<dbReference type="SMART" id="SM00174">
    <property type="entry name" value="RHO"/>
    <property type="match status" value="1"/>
</dbReference>
<evidence type="ECO:0000256" key="10">
    <source>
        <dbReference type="ARBA" id="ARBA00022989"/>
    </source>
</evidence>
<dbReference type="Gene3D" id="1.10.238.10">
    <property type="entry name" value="EF-hand"/>
    <property type="match status" value="2"/>
</dbReference>